<comment type="similarity">
    <text evidence="2">Belongs to the UPF0161 family.</text>
</comment>
<dbReference type="NCBIfam" id="TIGR00278">
    <property type="entry name" value="membrane protein insertion efficiency factor YidD"/>
    <property type="match status" value="1"/>
</dbReference>
<dbReference type="GO" id="GO:0005886">
    <property type="term" value="C:plasma membrane"/>
    <property type="evidence" value="ECO:0007669"/>
    <property type="project" value="UniProtKB-SubCell"/>
</dbReference>
<sequence length="74" mass="8661">MSRLAIGLIHIYQKWVSPLKKPSCIFYPSCSNYSIEAYKHYGFFKGSYLTLRRILRCHPFNIGGYDPLKIKDES</sequence>
<gene>
    <name evidence="3" type="ORF">EDD79_10179</name>
</gene>
<dbReference type="HAMAP" id="MF_00386">
    <property type="entry name" value="UPF0161_YidD"/>
    <property type="match status" value="1"/>
</dbReference>
<evidence type="ECO:0000256" key="2">
    <source>
        <dbReference type="HAMAP-Rule" id="MF_00386"/>
    </source>
</evidence>
<dbReference type="InterPro" id="IPR002696">
    <property type="entry name" value="Membr_insert_effic_factor_YidD"/>
</dbReference>
<evidence type="ECO:0000313" key="4">
    <source>
        <dbReference type="Proteomes" id="UP000295504"/>
    </source>
</evidence>
<protein>
    <recommendedName>
        <fullName evidence="2">Putative membrane protein insertion efficiency factor</fullName>
    </recommendedName>
</protein>
<dbReference type="PANTHER" id="PTHR33383">
    <property type="entry name" value="MEMBRANE PROTEIN INSERTION EFFICIENCY FACTOR-RELATED"/>
    <property type="match status" value="1"/>
</dbReference>
<reference evidence="3 4" key="1">
    <citation type="submission" date="2019-03" db="EMBL/GenBank/DDBJ databases">
        <title>Genomic Encyclopedia of Type Strains, Phase IV (KMG-IV): sequencing the most valuable type-strain genomes for metagenomic binning, comparative biology and taxonomic classification.</title>
        <authorList>
            <person name="Goeker M."/>
        </authorList>
    </citation>
    <scope>NUCLEOTIDE SEQUENCE [LARGE SCALE GENOMIC DNA]</scope>
    <source>
        <strain evidence="3 4">DSM 100013</strain>
    </source>
</reference>
<accession>A0A4V2T3P7</accession>
<keyword evidence="4" id="KW-1185">Reference proteome</keyword>
<proteinExistence type="inferred from homology"/>
<keyword evidence="1 2" id="KW-0472">Membrane</keyword>
<dbReference type="PANTHER" id="PTHR33383:SF1">
    <property type="entry name" value="MEMBRANE PROTEIN INSERTION EFFICIENCY FACTOR-RELATED"/>
    <property type="match status" value="1"/>
</dbReference>
<dbReference type="AlphaFoldDB" id="A0A4V2T3P7"/>
<comment type="function">
    <text evidence="2">Could be involved in insertion of integral membrane proteins into the membrane.</text>
</comment>
<comment type="caution">
    <text evidence="3">The sequence shown here is derived from an EMBL/GenBank/DDBJ whole genome shotgun (WGS) entry which is preliminary data.</text>
</comment>
<evidence type="ECO:0000256" key="1">
    <source>
        <dbReference type="ARBA" id="ARBA00023136"/>
    </source>
</evidence>
<dbReference type="EMBL" id="SLYC01000017">
    <property type="protein sequence ID" value="TCQ02234.1"/>
    <property type="molecule type" value="Genomic_DNA"/>
</dbReference>
<name>A0A4V2T3P7_9FIRM</name>
<dbReference type="Proteomes" id="UP000295504">
    <property type="component" value="Unassembled WGS sequence"/>
</dbReference>
<dbReference type="SMART" id="SM01234">
    <property type="entry name" value="Haemolytic"/>
    <property type="match status" value="1"/>
</dbReference>
<comment type="subcellular location">
    <subcellularLocation>
        <location evidence="2">Cell membrane</location>
        <topology evidence="2">Peripheral membrane protein</topology>
        <orientation evidence="2">Cytoplasmic side</orientation>
    </subcellularLocation>
</comment>
<dbReference type="Pfam" id="PF01809">
    <property type="entry name" value="YidD"/>
    <property type="match status" value="1"/>
</dbReference>
<keyword evidence="2" id="KW-1003">Cell membrane</keyword>
<evidence type="ECO:0000313" key="3">
    <source>
        <dbReference type="EMBL" id="TCQ02234.1"/>
    </source>
</evidence>
<dbReference type="OrthoDB" id="9801753at2"/>
<organism evidence="3 4">
    <name type="scientific">Serpentinicella alkaliphila</name>
    <dbReference type="NCBI Taxonomy" id="1734049"/>
    <lineage>
        <taxon>Bacteria</taxon>
        <taxon>Bacillati</taxon>
        <taxon>Bacillota</taxon>
        <taxon>Clostridia</taxon>
        <taxon>Peptostreptococcales</taxon>
        <taxon>Natronincolaceae</taxon>
        <taxon>Serpentinicella</taxon>
    </lineage>
</organism>
<dbReference type="RefSeq" id="WP_132848479.1">
    <property type="nucleotide sequence ID" value="NZ_CP058648.1"/>
</dbReference>